<dbReference type="AlphaFoldDB" id="A0A1V5ZLW3"/>
<evidence type="ECO:0000313" key="1">
    <source>
        <dbReference type="EMBL" id="OQB41042.1"/>
    </source>
</evidence>
<accession>A0A1V5ZLW3</accession>
<dbReference type="EMBL" id="MWDB01000025">
    <property type="protein sequence ID" value="OQB41042.1"/>
    <property type="molecule type" value="Genomic_DNA"/>
</dbReference>
<protein>
    <submittedName>
        <fullName evidence="1">Uncharacterized protein</fullName>
    </submittedName>
</protein>
<dbReference type="NCBIfam" id="TIGR00229">
    <property type="entry name" value="sensory_box"/>
    <property type="match status" value="1"/>
</dbReference>
<reference evidence="1" key="1">
    <citation type="submission" date="2017-02" db="EMBL/GenBank/DDBJ databases">
        <title>Delving into the versatile metabolic prowess of the omnipresent phylum Bacteroidetes.</title>
        <authorList>
            <person name="Nobu M.K."/>
            <person name="Mei R."/>
            <person name="Narihiro T."/>
            <person name="Kuroda K."/>
            <person name="Liu W.-T."/>
        </authorList>
    </citation>
    <scope>NUCLEOTIDE SEQUENCE</scope>
    <source>
        <strain evidence="1">ADurb.Bin160</strain>
    </source>
</reference>
<dbReference type="InterPro" id="IPR035965">
    <property type="entry name" value="PAS-like_dom_sf"/>
</dbReference>
<name>A0A1V5ZLW3_9BACT</name>
<proteinExistence type="predicted"/>
<dbReference type="CDD" id="cd00130">
    <property type="entry name" value="PAS"/>
    <property type="match status" value="1"/>
</dbReference>
<organism evidence="1">
    <name type="scientific">candidate division CPR1 bacterium ADurb.Bin160</name>
    <dbReference type="NCBI Taxonomy" id="1852826"/>
    <lineage>
        <taxon>Bacteria</taxon>
        <taxon>candidate division CPR1</taxon>
    </lineage>
</organism>
<dbReference type="SUPFAM" id="SSF55785">
    <property type="entry name" value="PYP-like sensor domain (PAS domain)"/>
    <property type="match status" value="1"/>
</dbReference>
<dbReference type="Proteomes" id="UP000485621">
    <property type="component" value="Unassembled WGS sequence"/>
</dbReference>
<comment type="caution">
    <text evidence="1">The sequence shown here is derived from an EMBL/GenBank/DDBJ whole genome shotgun (WGS) entry which is preliminary data.</text>
</comment>
<dbReference type="InterPro" id="IPR000014">
    <property type="entry name" value="PAS"/>
</dbReference>
<gene>
    <name evidence="1" type="ORF">BWY04_01072</name>
</gene>
<dbReference type="Gene3D" id="3.30.450.20">
    <property type="entry name" value="PAS domain"/>
    <property type="match status" value="1"/>
</dbReference>
<sequence length="310" mass="36591">MCNEFRKKIIVSFLNDQLFNTCLVKNFHNDQNSVFVFQNIDDFEKNFSENDVDIFILDQVDFIKSKEKIIKKVIDTHKHSIFLFCCTEFFNFNIFKELKNIVYDFFHPNFPTNVLVNRLNILLRIERPKINFSNDDKNIILHSLWNIIKHSSFYFLVLGNDMKIRLCNDSLCSALGYSSPKELLNKNWSEFLQSDMIEVIHYISKKVQEGDNNYQEFTNDIITRDKKKILVKWFNCKINNGQTGILSLGVPIEYNESTYTNIDSLRHFYRNVVEADRKLIESIKEIVNSQQIIPLDLEISPKIIKGCELI</sequence>